<sequence>MAQLKSYALPVSALCSTVMASLTLWYSNPDLLSKYIVSILDAFAGFRAWLTPPILFLLMNGVVLSLAFTSGFLKHRQQWRDGEELEDLTQISRRKHHAEAAEAEGGPEAEEEEEREKDEEEDDGFYPEVFSSFFGDGGVTIARRKPVLHRSASAPLAERKGRSFYPSISGSLSQKFSPSPSLLGSTNSPKSVSSQPLLKVLRPAHTVPKPSGFELKKPLTAIRTLNTGVEDKDVDERADAFIGDFYKNLKLQQVDPYVESLERSYGR</sequence>
<dbReference type="OrthoDB" id="1923310at2759"/>
<feature type="domain" description="DUF4408" evidence="3">
    <location>
        <begin position="44"/>
        <end position="72"/>
    </location>
</feature>
<evidence type="ECO:0000313" key="4">
    <source>
        <dbReference type="EMBL" id="KAI5082408.1"/>
    </source>
</evidence>
<dbReference type="InterPro" id="IPR025520">
    <property type="entry name" value="DUF4408"/>
</dbReference>
<evidence type="ECO:0000256" key="2">
    <source>
        <dbReference type="SAM" id="Phobius"/>
    </source>
</evidence>
<evidence type="ECO:0000256" key="1">
    <source>
        <dbReference type="SAM" id="MobiDB-lite"/>
    </source>
</evidence>
<name>A0A9D4VA25_ADICA</name>
<dbReference type="Pfam" id="PF05553">
    <property type="entry name" value="DUF761"/>
    <property type="match status" value="1"/>
</dbReference>
<gene>
    <name evidence="4" type="ORF">GOP47_0002151</name>
</gene>
<evidence type="ECO:0000259" key="3">
    <source>
        <dbReference type="Pfam" id="PF14364"/>
    </source>
</evidence>
<feature type="transmembrane region" description="Helical" evidence="2">
    <location>
        <begin position="7"/>
        <end position="26"/>
    </location>
</feature>
<keyword evidence="5" id="KW-1185">Reference proteome</keyword>
<reference evidence="4" key="1">
    <citation type="submission" date="2021-01" db="EMBL/GenBank/DDBJ databases">
        <title>Adiantum capillus-veneris genome.</title>
        <authorList>
            <person name="Fang Y."/>
            <person name="Liao Q."/>
        </authorList>
    </citation>
    <scope>NUCLEOTIDE SEQUENCE</scope>
    <source>
        <strain evidence="4">H3</strain>
        <tissue evidence="4">Leaf</tissue>
    </source>
</reference>
<accession>A0A9D4VA25</accession>
<dbReference type="EMBL" id="JABFUD020000003">
    <property type="protein sequence ID" value="KAI5082408.1"/>
    <property type="molecule type" value="Genomic_DNA"/>
</dbReference>
<evidence type="ECO:0000313" key="5">
    <source>
        <dbReference type="Proteomes" id="UP000886520"/>
    </source>
</evidence>
<feature type="region of interest" description="Disordered" evidence="1">
    <location>
        <begin position="93"/>
        <end position="122"/>
    </location>
</feature>
<protein>
    <recommendedName>
        <fullName evidence="3">DUF4408 domain-containing protein</fullName>
    </recommendedName>
</protein>
<comment type="caution">
    <text evidence="4">The sequence shown here is derived from an EMBL/GenBank/DDBJ whole genome shotgun (WGS) entry which is preliminary data.</text>
</comment>
<dbReference type="InterPro" id="IPR008480">
    <property type="entry name" value="DUF761_pln"/>
</dbReference>
<keyword evidence="2" id="KW-0472">Membrane</keyword>
<keyword evidence="2" id="KW-1133">Transmembrane helix</keyword>
<feature type="region of interest" description="Disordered" evidence="1">
    <location>
        <begin position="170"/>
        <end position="195"/>
    </location>
</feature>
<keyword evidence="2" id="KW-0812">Transmembrane</keyword>
<organism evidence="4 5">
    <name type="scientific">Adiantum capillus-veneris</name>
    <name type="common">Maidenhair fern</name>
    <dbReference type="NCBI Taxonomy" id="13818"/>
    <lineage>
        <taxon>Eukaryota</taxon>
        <taxon>Viridiplantae</taxon>
        <taxon>Streptophyta</taxon>
        <taxon>Embryophyta</taxon>
        <taxon>Tracheophyta</taxon>
        <taxon>Polypodiopsida</taxon>
        <taxon>Polypodiidae</taxon>
        <taxon>Polypodiales</taxon>
        <taxon>Pteridineae</taxon>
        <taxon>Pteridaceae</taxon>
        <taxon>Vittarioideae</taxon>
        <taxon>Adiantum</taxon>
    </lineage>
</organism>
<feature type="transmembrane region" description="Helical" evidence="2">
    <location>
        <begin position="46"/>
        <end position="68"/>
    </location>
</feature>
<dbReference type="PANTHER" id="PTHR33098">
    <property type="entry name" value="COTTON FIBER (DUF761)"/>
    <property type="match status" value="1"/>
</dbReference>
<dbReference type="AlphaFoldDB" id="A0A9D4VA25"/>
<dbReference type="Pfam" id="PF14364">
    <property type="entry name" value="DUF4408"/>
    <property type="match status" value="1"/>
</dbReference>
<dbReference type="PANTHER" id="PTHR33098:SF53">
    <property type="entry name" value="OS05G0540900 PROTEIN"/>
    <property type="match status" value="1"/>
</dbReference>
<proteinExistence type="predicted"/>
<feature type="compositionally biased region" description="Acidic residues" evidence="1">
    <location>
        <begin position="101"/>
        <end position="122"/>
    </location>
</feature>
<dbReference type="Proteomes" id="UP000886520">
    <property type="component" value="Chromosome 2"/>
</dbReference>